<feature type="transmembrane region" description="Helical" evidence="1">
    <location>
        <begin position="66"/>
        <end position="86"/>
    </location>
</feature>
<proteinExistence type="predicted"/>
<feature type="transmembrane region" description="Helical" evidence="1">
    <location>
        <begin position="233"/>
        <end position="257"/>
    </location>
</feature>
<feature type="transmembrane region" description="Helical" evidence="1">
    <location>
        <begin position="92"/>
        <end position="111"/>
    </location>
</feature>
<dbReference type="KEGG" id="geh:HYN69_01320"/>
<gene>
    <name evidence="2" type="ORF">HYN69_01320</name>
</gene>
<keyword evidence="1" id="KW-0472">Membrane</keyword>
<evidence type="ECO:0000313" key="3">
    <source>
        <dbReference type="Proteomes" id="UP000244496"/>
    </source>
</evidence>
<name>A0A2S0UHN9_9RHOB</name>
<evidence type="ECO:0000256" key="1">
    <source>
        <dbReference type="SAM" id="Phobius"/>
    </source>
</evidence>
<dbReference type="OrthoDB" id="7738422at2"/>
<protein>
    <submittedName>
        <fullName evidence="2">Uncharacterized protein</fullName>
    </submittedName>
</protein>
<evidence type="ECO:0000313" key="2">
    <source>
        <dbReference type="EMBL" id="AWB47324.1"/>
    </source>
</evidence>
<keyword evidence="1" id="KW-1133">Transmembrane helix</keyword>
<feature type="transmembrane region" description="Helical" evidence="1">
    <location>
        <begin position="200"/>
        <end position="221"/>
    </location>
</feature>
<sequence length="278" mass="29550">MVSRLPGAIIRAILVMALAVLPSVVLPGVSVDSKQMAALVALFVGLMIFFEYKAEAPSLIEFRDAPPFNSCRFGLLFAVVALLSLVERDEVAPGSLGGLVSAVGALFGHMLDFNGSPVRMAALLLEGGIDSVAWPALRSAAGLAYAVGFCGTGLVVLLLVSAGWPWRGQAFNVWVNLPTFDPTTGKDVVSRLRRDAGINLLLGFFLPFVIPAVVRFGLGGIGAEAFLSPQTLIWTMAAWVFIPASLVLRGVAMLRVAQMVRQKRRASALAYDEAFFAA</sequence>
<organism evidence="2 3">
    <name type="scientific">Paragemmobacter aquarius</name>
    <dbReference type="NCBI Taxonomy" id="2169400"/>
    <lineage>
        <taxon>Bacteria</taxon>
        <taxon>Pseudomonadati</taxon>
        <taxon>Pseudomonadota</taxon>
        <taxon>Alphaproteobacteria</taxon>
        <taxon>Rhodobacterales</taxon>
        <taxon>Paracoccaceae</taxon>
        <taxon>Paragemmobacter</taxon>
    </lineage>
</organism>
<dbReference type="EMBL" id="CP028918">
    <property type="protein sequence ID" value="AWB47324.1"/>
    <property type="molecule type" value="Genomic_DNA"/>
</dbReference>
<dbReference type="Proteomes" id="UP000244496">
    <property type="component" value="Chromosome"/>
</dbReference>
<reference evidence="2 3" key="1">
    <citation type="submission" date="2018-04" db="EMBL/GenBank/DDBJ databases">
        <title>Genome sequencing of Gemmobacter.</title>
        <authorList>
            <person name="Yi H."/>
            <person name="Baek M.-G."/>
        </authorList>
    </citation>
    <scope>NUCLEOTIDE SEQUENCE [LARGE SCALE GENOMIC DNA]</scope>
    <source>
        <strain evidence="2 3">HYN0069</strain>
    </source>
</reference>
<dbReference type="AlphaFoldDB" id="A0A2S0UHN9"/>
<feature type="transmembrane region" description="Helical" evidence="1">
    <location>
        <begin position="143"/>
        <end position="164"/>
    </location>
</feature>
<feature type="transmembrane region" description="Helical" evidence="1">
    <location>
        <begin position="12"/>
        <end position="30"/>
    </location>
</feature>
<keyword evidence="3" id="KW-1185">Reference proteome</keyword>
<accession>A0A2S0UHN9</accession>
<keyword evidence="1" id="KW-0812">Transmembrane</keyword>
<dbReference type="RefSeq" id="WP_108434153.1">
    <property type="nucleotide sequence ID" value="NZ_CP028918.1"/>
</dbReference>